<proteinExistence type="predicted"/>
<name>A0A225DNN7_9BACT</name>
<protein>
    <submittedName>
        <fullName evidence="1">Uncharacterized protein</fullName>
    </submittedName>
</protein>
<dbReference type="EMBL" id="NIDE01000008">
    <property type="protein sequence ID" value="OWK40188.1"/>
    <property type="molecule type" value="Genomic_DNA"/>
</dbReference>
<evidence type="ECO:0000313" key="2">
    <source>
        <dbReference type="Proteomes" id="UP000214646"/>
    </source>
</evidence>
<accession>A0A225DNN7</accession>
<reference evidence="2" key="1">
    <citation type="submission" date="2017-06" db="EMBL/GenBank/DDBJ databases">
        <title>Genome analysis of Fimbriiglobus ruber SP5, the first member of the order Planctomycetales with confirmed chitinolytic capability.</title>
        <authorList>
            <person name="Ravin N.V."/>
            <person name="Rakitin A.L."/>
            <person name="Ivanova A.A."/>
            <person name="Beletsky A.V."/>
            <person name="Kulichevskaya I.S."/>
            <person name="Mardanov A.V."/>
            <person name="Dedysh S.N."/>
        </authorList>
    </citation>
    <scope>NUCLEOTIDE SEQUENCE [LARGE SCALE GENOMIC DNA]</scope>
    <source>
        <strain evidence="2">SP5</strain>
    </source>
</reference>
<keyword evidence="2" id="KW-1185">Reference proteome</keyword>
<dbReference type="OrthoDB" id="288195at2"/>
<comment type="caution">
    <text evidence="1">The sequence shown here is derived from an EMBL/GenBank/DDBJ whole genome shotgun (WGS) entry which is preliminary data.</text>
</comment>
<evidence type="ECO:0000313" key="1">
    <source>
        <dbReference type="EMBL" id="OWK40188.1"/>
    </source>
</evidence>
<dbReference type="Proteomes" id="UP000214646">
    <property type="component" value="Unassembled WGS sequence"/>
</dbReference>
<dbReference type="AlphaFoldDB" id="A0A225DNN7"/>
<sequence>MIRLTCENEVLNVRRVVVRRDLPLAVDSAVRGLADRYGLDLARPDATPRPGDYWLGCSPDDGWGDADASNVGWVSPFDIESGLALLRDQAEGWTLATV</sequence>
<organism evidence="1 2">
    <name type="scientific">Fimbriiglobus ruber</name>
    <dbReference type="NCBI Taxonomy" id="1908690"/>
    <lineage>
        <taxon>Bacteria</taxon>
        <taxon>Pseudomonadati</taxon>
        <taxon>Planctomycetota</taxon>
        <taxon>Planctomycetia</taxon>
        <taxon>Gemmatales</taxon>
        <taxon>Gemmataceae</taxon>
        <taxon>Fimbriiglobus</taxon>
    </lineage>
</organism>
<dbReference type="RefSeq" id="WP_088256152.1">
    <property type="nucleotide sequence ID" value="NZ_NIDE01000008.1"/>
</dbReference>
<gene>
    <name evidence="1" type="ORF">FRUB_05107</name>
</gene>